<dbReference type="Gene3D" id="1.20.120.530">
    <property type="entry name" value="GntR ligand-binding domain-like"/>
    <property type="match status" value="1"/>
</dbReference>
<gene>
    <name evidence="5" type="ORF">F9L07_24415</name>
</gene>
<evidence type="ECO:0000256" key="1">
    <source>
        <dbReference type="ARBA" id="ARBA00023015"/>
    </source>
</evidence>
<keyword evidence="3" id="KW-0804">Transcription</keyword>
<dbReference type="PROSITE" id="PS50949">
    <property type="entry name" value="HTH_GNTR"/>
    <property type="match status" value="1"/>
</dbReference>
<keyword evidence="1" id="KW-0805">Transcription regulation</keyword>
<dbReference type="Gene3D" id="1.10.10.10">
    <property type="entry name" value="Winged helix-like DNA-binding domain superfamily/Winged helix DNA-binding domain"/>
    <property type="match status" value="1"/>
</dbReference>
<accession>A0A7J5DS80</accession>
<dbReference type="InterPro" id="IPR036388">
    <property type="entry name" value="WH-like_DNA-bd_sf"/>
</dbReference>
<dbReference type="InterPro" id="IPR011711">
    <property type="entry name" value="GntR_C"/>
</dbReference>
<organism evidence="5 6">
    <name type="scientific">Nocardioides simplex</name>
    <name type="common">Arthrobacter simplex</name>
    <dbReference type="NCBI Taxonomy" id="2045"/>
    <lineage>
        <taxon>Bacteria</taxon>
        <taxon>Bacillati</taxon>
        <taxon>Actinomycetota</taxon>
        <taxon>Actinomycetes</taxon>
        <taxon>Propionibacteriales</taxon>
        <taxon>Nocardioidaceae</taxon>
        <taxon>Pimelobacter</taxon>
    </lineage>
</organism>
<comment type="caution">
    <text evidence="5">The sequence shown here is derived from an EMBL/GenBank/DDBJ whole genome shotgun (WGS) entry which is preliminary data.</text>
</comment>
<evidence type="ECO:0000313" key="5">
    <source>
        <dbReference type="EMBL" id="KAB2807836.1"/>
    </source>
</evidence>
<feature type="domain" description="HTH gntR-type" evidence="4">
    <location>
        <begin position="31"/>
        <end position="97"/>
    </location>
</feature>
<dbReference type="PRINTS" id="PR00035">
    <property type="entry name" value="HTHGNTR"/>
</dbReference>
<dbReference type="InterPro" id="IPR000524">
    <property type="entry name" value="Tscrpt_reg_HTH_GntR"/>
</dbReference>
<dbReference type="AlphaFoldDB" id="A0A7J5DS80"/>
<protein>
    <submittedName>
        <fullName evidence="5">GntR family transcriptional regulator</fullName>
    </submittedName>
</protein>
<dbReference type="PANTHER" id="PTHR43537:SF24">
    <property type="entry name" value="GLUCONATE OPERON TRANSCRIPTIONAL REPRESSOR"/>
    <property type="match status" value="1"/>
</dbReference>
<reference evidence="5 6" key="1">
    <citation type="submission" date="2019-09" db="EMBL/GenBank/DDBJ databases">
        <title>Pimelobacter sp. isolated from Paulinella.</title>
        <authorList>
            <person name="Jeong S.E."/>
        </authorList>
    </citation>
    <scope>NUCLEOTIDE SEQUENCE [LARGE SCALE GENOMIC DNA]</scope>
    <source>
        <strain evidence="5 6">Pch-N</strain>
    </source>
</reference>
<dbReference type="Proteomes" id="UP000449906">
    <property type="component" value="Unassembled WGS sequence"/>
</dbReference>
<dbReference type="GO" id="GO:0003677">
    <property type="term" value="F:DNA binding"/>
    <property type="evidence" value="ECO:0007669"/>
    <property type="project" value="UniProtKB-KW"/>
</dbReference>
<dbReference type="Pfam" id="PF00392">
    <property type="entry name" value="GntR"/>
    <property type="match status" value="1"/>
</dbReference>
<keyword evidence="2" id="KW-0238">DNA-binding</keyword>
<sequence>MHAMHAKVNGAECIACIGYARRVAETQKTRPASAATVYAVLRSRFSGAHYAAGDKLAEQAIAAELNVSRTPVREAIGRLLADGLVTPAARGVVVAALDAKECQDLFAVRGSLEGLAAATAAERQAAGLLAPVVLANLREASEAVRAAATKGERREAARANSHLHMEIARAADNQLLLEALTRVWDRIAVATVTHLDDDAWLAQISAQHDEVIDAIAAGDPDTARTAMAQHIADAASTHR</sequence>
<evidence type="ECO:0000256" key="3">
    <source>
        <dbReference type="ARBA" id="ARBA00023163"/>
    </source>
</evidence>
<evidence type="ECO:0000259" key="4">
    <source>
        <dbReference type="PROSITE" id="PS50949"/>
    </source>
</evidence>
<evidence type="ECO:0000256" key="2">
    <source>
        <dbReference type="ARBA" id="ARBA00023125"/>
    </source>
</evidence>
<dbReference type="SUPFAM" id="SSF48008">
    <property type="entry name" value="GntR ligand-binding domain-like"/>
    <property type="match status" value="1"/>
</dbReference>
<dbReference type="PANTHER" id="PTHR43537">
    <property type="entry name" value="TRANSCRIPTIONAL REGULATOR, GNTR FAMILY"/>
    <property type="match status" value="1"/>
</dbReference>
<dbReference type="InterPro" id="IPR008920">
    <property type="entry name" value="TF_FadR/GntR_C"/>
</dbReference>
<evidence type="ECO:0000313" key="6">
    <source>
        <dbReference type="Proteomes" id="UP000449906"/>
    </source>
</evidence>
<dbReference type="SUPFAM" id="SSF46785">
    <property type="entry name" value="Winged helix' DNA-binding domain"/>
    <property type="match status" value="1"/>
</dbReference>
<dbReference type="SMART" id="SM00345">
    <property type="entry name" value="HTH_GNTR"/>
    <property type="match status" value="1"/>
</dbReference>
<proteinExistence type="predicted"/>
<dbReference type="EMBL" id="WBVM01000004">
    <property type="protein sequence ID" value="KAB2807836.1"/>
    <property type="molecule type" value="Genomic_DNA"/>
</dbReference>
<dbReference type="InterPro" id="IPR036390">
    <property type="entry name" value="WH_DNA-bd_sf"/>
</dbReference>
<dbReference type="SMART" id="SM00895">
    <property type="entry name" value="FCD"/>
    <property type="match status" value="1"/>
</dbReference>
<name>A0A7J5DS80_NOCSI</name>
<dbReference type="GO" id="GO:0003700">
    <property type="term" value="F:DNA-binding transcription factor activity"/>
    <property type="evidence" value="ECO:0007669"/>
    <property type="project" value="InterPro"/>
</dbReference>
<dbReference type="Pfam" id="PF07729">
    <property type="entry name" value="FCD"/>
    <property type="match status" value="1"/>
</dbReference>